<sequence>MGVERRWNPPPAAVPPSSVGMKRARPPGHLRASEGARPTSCICDCEPAKVRQRRTPDGHRGQLAGVCEPSARIRSLFSISSIKSRCGTIFSISISTVKEPIGGTIFSVVRRPPTSCLVPPSSYRGRIIAVRFTAHRSTHTSPLNHPGSSTLPSLCTPLSSWRTIPNLHI</sequence>
<reference evidence="3" key="1">
    <citation type="journal article" date="2019" name="Nat. Commun.">
        <title>The genome of broomcorn millet.</title>
        <authorList>
            <person name="Zou C."/>
            <person name="Miki D."/>
            <person name="Li D."/>
            <person name="Tang Q."/>
            <person name="Xiao L."/>
            <person name="Rajput S."/>
            <person name="Deng P."/>
            <person name="Jia W."/>
            <person name="Huang R."/>
            <person name="Zhang M."/>
            <person name="Sun Y."/>
            <person name="Hu J."/>
            <person name="Fu X."/>
            <person name="Schnable P.S."/>
            <person name="Li F."/>
            <person name="Zhang H."/>
            <person name="Feng B."/>
            <person name="Zhu X."/>
            <person name="Liu R."/>
            <person name="Schnable J.C."/>
            <person name="Zhu J.-K."/>
            <person name="Zhang H."/>
        </authorList>
    </citation>
    <scope>NUCLEOTIDE SEQUENCE [LARGE SCALE GENOMIC DNA]</scope>
</reference>
<accession>A0A3L6PMT5</accession>
<dbReference type="AlphaFoldDB" id="A0A3L6PMT5"/>
<keyword evidence="3" id="KW-1185">Reference proteome</keyword>
<protein>
    <submittedName>
        <fullName evidence="2">Uncharacterized protein</fullName>
    </submittedName>
</protein>
<dbReference type="Proteomes" id="UP000275267">
    <property type="component" value="Unassembled WGS sequence"/>
</dbReference>
<evidence type="ECO:0000256" key="1">
    <source>
        <dbReference type="SAM" id="MobiDB-lite"/>
    </source>
</evidence>
<comment type="caution">
    <text evidence="2">The sequence shown here is derived from an EMBL/GenBank/DDBJ whole genome shotgun (WGS) entry which is preliminary data.</text>
</comment>
<evidence type="ECO:0000313" key="2">
    <source>
        <dbReference type="EMBL" id="RLM60509.1"/>
    </source>
</evidence>
<organism evidence="2 3">
    <name type="scientific">Panicum miliaceum</name>
    <name type="common">Proso millet</name>
    <name type="synonym">Broomcorn millet</name>
    <dbReference type="NCBI Taxonomy" id="4540"/>
    <lineage>
        <taxon>Eukaryota</taxon>
        <taxon>Viridiplantae</taxon>
        <taxon>Streptophyta</taxon>
        <taxon>Embryophyta</taxon>
        <taxon>Tracheophyta</taxon>
        <taxon>Spermatophyta</taxon>
        <taxon>Magnoliopsida</taxon>
        <taxon>Liliopsida</taxon>
        <taxon>Poales</taxon>
        <taxon>Poaceae</taxon>
        <taxon>PACMAD clade</taxon>
        <taxon>Panicoideae</taxon>
        <taxon>Panicodae</taxon>
        <taxon>Paniceae</taxon>
        <taxon>Panicinae</taxon>
        <taxon>Panicum</taxon>
        <taxon>Panicum sect. Panicum</taxon>
    </lineage>
</organism>
<feature type="region of interest" description="Disordered" evidence="1">
    <location>
        <begin position="1"/>
        <end position="38"/>
    </location>
</feature>
<evidence type="ECO:0000313" key="3">
    <source>
        <dbReference type="Proteomes" id="UP000275267"/>
    </source>
</evidence>
<dbReference type="EMBL" id="PQIB02000016">
    <property type="protein sequence ID" value="RLM60509.1"/>
    <property type="molecule type" value="Genomic_DNA"/>
</dbReference>
<gene>
    <name evidence="2" type="ORF">C2845_PM14G12020</name>
</gene>
<name>A0A3L6PMT5_PANMI</name>
<proteinExistence type="predicted"/>